<gene>
    <name evidence="2" type="primary">Contig1674.g1819</name>
    <name evidence="2" type="ORF">STYLEM_16132</name>
</gene>
<dbReference type="InterPro" id="IPR051942">
    <property type="entry name" value="DENN_domain_containing_2"/>
</dbReference>
<accession>A0A078AX57</accession>
<organism evidence="2 3">
    <name type="scientific">Stylonychia lemnae</name>
    <name type="common">Ciliate</name>
    <dbReference type="NCBI Taxonomy" id="5949"/>
    <lineage>
        <taxon>Eukaryota</taxon>
        <taxon>Sar</taxon>
        <taxon>Alveolata</taxon>
        <taxon>Ciliophora</taxon>
        <taxon>Intramacronucleata</taxon>
        <taxon>Spirotrichea</taxon>
        <taxon>Stichotrichia</taxon>
        <taxon>Sporadotrichida</taxon>
        <taxon>Oxytrichidae</taxon>
        <taxon>Stylonychinae</taxon>
        <taxon>Stylonychia</taxon>
    </lineage>
</organism>
<dbReference type="Pfam" id="PF02141">
    <property type="entry name" value="DENN"/>
    <property type="match status" value="1"/>
</dbReference>
<dbReference type="AlphaFoldDB" id="A0A078AX57"/>
<feature type="domain" description="UDENN" evidence="1">
    <location>
        <begin position="1"/>
        <end position="221"/>
    </location>
</feature>
<evidence type="ECO:0000313" key="2">
    <source>
        <dbReference type="EMBL" id="CDW87030.1"/>
    </source>
</evidence>
<dbReference type="InterPro" id="IPR043153">
    <property type="entry name" value="DENN_C"/>
</dbReference>
<dbReference type="InterPro" id="IPR001194">
    <property type="entry name" value="cDENN_dom"/>
</dbReference>
<sequence length="221" mass="25244">MKVLDFMRIVSALLLETSIIFISDNLPTLSAAVIGIQSFLEPFEWCHTSIPALPQDLLEITGAPTPFIVGILRSQEQSIEWSEITNQCLLVDFKDDMNQVEITESGGSFNQPYFHSLVDYLAPCFDQINTGRNSEPVEIETISKHINRIAMLLKYSLKVFIINLLPIDILTQKVKLASVEDVKQLILSRCDEYDRVFLQQLVETQMFTYFVDGKYTLKQED</sequence>
<dbReference type="Gene3D" id="3.40.50.11500">
    <property type="match status" value="1"/>
</dbReference>
<keyword evidence="3" id="KW-1185">Reference proteome</keyword>
<proteinExistence type="predicted"/>
<dbReference type="PROSITE" id="PS50211">
    <property type="entry name" value="DENN"/>
    <property type="match status" value="1"/>
</dbReference>
<dbReference type="InterPro" id="IPR037516">
    <property type="entry name" value="Tripartite_DENN"/>
</dbReference>
<dbReference type="PANTHER" id="PTHR15288">
    <property type="entry name" value="DENN DOMAIN-CONTAINING PROTEIN 2"/>
    <property type="match status" value="1"/>
</dbReference>
<dbReference type="EMBL" id="CCKQ01015223">
    <property type="protein sequence ID" value="CDW87030.1"/>
    <property type="molecule type" value="Genomic_DNA"/>
</dbReference>
<dbReference type="PANTHER" id="PTHR15288:SF0">
    <property type="entry name" value="UDENN DOMAIN-CONTAINING PROTEIN"/>
    <property type="match status" value="1"/>
</dbReference>
<protein>
    <recommendedName>
        <fullName evidence="1">UDENN domain-containing protein</fullName>
    </recommendedName>
</protein>
<reference evidence="2 3" key="1">
    <citation type="submission" date="2014-06" db="EMBL/GenBank/DDBJ databases">
        <authorList>
            <person name="Swart Estienne"/>
        </authorList>
    </citation>
    <scope>NUCLEOTIDE SEQUENCE [LARGE SCALE GENOMIC DNA]</scope>
    <source>
        <strain evidence="2 3">130c</strain>
    </source>
</reference>
<evidence type="ECO:0000313" key="3">
    <source>
        <dbReference type="Proteomes" id="UP000039865"/>
    </source>
</evidence>
<dbReference type="OrthoDB" id="291933at2759"/>
<name>A0A078AX57_STYLE</name>
<dbReference type="Proteomes" id="UP000039865">
    <property type="component" value="Unassembled WGS sequence"/>
</dbReference>
<dbReference type="InParanoid" id="A0A078AX57"/>
<evidence type="ECO:0000259" key="1">
    <source>
        <dbReference type="PROSITE" id="PS50211"/>
    </source>
</evidence>